<dbReference type="AlphaFoldDB" id="A0A7D9EE54"/>
<evidence type="ECO:0000313" key="4">
    <source>
        <dbReference type="Proteomes" id="UP001152795"/>
    </source>
</evidence>
<dbReference type="EMBL" id="CACRXK020005382">
    <property type="protein sequence ID" value="CAB4005997.1"/>
    <property type="molecule type" value="Genomic_DNA"/>
</dbReference>
<reference evidence="3" key="1">
    <citation type="submission" date="2020-04" db="EMBL/GenBank/DDBJ databases">
        <authorList>
            <person name="Alioto T."/>
            <person name="Alioto T."/>
            <person name="Gomez Garrido J."/>
        </authorList>
    </citation>
    <scope>NUCLEOTIDE SEQUENCE</scope>
    <source>
        <strain evidence="3">A484AB</strain>
    </source>
</reference>
<comment type="caution">
    <text evidence="3">The sequence shown here is derived from an EMBL/GenBank/DDBJ whole genome shotgun (WGS) entry which is preliminary data.</text>
</comment>
<keyword evidence="4" id="KW-1185">Reference proteome</keyword>
<feature type="coiled-coil region" evidence="1">
    <location>
        <begin position="165"/>
        <end position="241"/>
    </location>
</feature>
<evidence type="ECO:0000256" key="2">
    <source>
        <dbReference type="SAM" id="MobiDB-lite"/>
    </source>
</evidence>
<dbReference type="SUPFAM" id="SSF52266">
    <property type="entry name" value="SGNH hydrolase"/>
    <property type="match status" value="1"/>
</dbReference>
<protein>
    <submittedName>
        <fullName evidence="3">Uncharacterized protein</fullName>
    </submittedName>
</protein>
<feature type="region of interest" description="Disordered" evidence="2">
    <location>
        <begin position="127"/>
        <end position="146"/>
    </location>
</feature>
<accession>A0A7D9EE54</accession>
<proteinExistence type="predicted"/>
<dbReference type="PANTHER" id="PTHR47510">
    <property type="entry name" value="REVERSE TRANSCRIPTASE DOMAIN-CONTAINING PROTEIN"/>
    <property type="match status" value="1"/>
</dbReference>
<dbReference type="PANTHER" id="PTHR47510:SF3">
    <property type="entry name" value="ENDO_EXONUCLEASE_PHOSPHATASE DOMAIN-CONTAINING PROTEIN"/>
    <property type="match status" value="1"/>
</dbReference>
<dbReference type="Gene3D" id="3.40.50.12690">
    <property type="match status" value="1"/>
</dbReference>
<sequence length="662" mass="75622">MPTTSTPSKLSNLIKLDKELAWIGSLESLKLFVQSDLNIEGQWSSPGGEVKQFTSENYTMKWYGRKKQKLVITRDDKNESLRENLAKFATLNKVIIHDGKQYGEAEGKRSEGNSNMDVEVIENSWSDDGKYDSDHITANQDDPSSSKIETVVEGGHKFTSCQCYCRDLAFQLKRVERDIQQLKNRAETRDGNENTRLCNTNTCQSEKALLRSNLEEANNTIKDLKAKIMYLEQEKDNLATAMTLQQKDYQTCLNNLNRQNNKSTETSNNYQVGNEKIESHDISSDVIIIGDSIVKSIQPRKLTRKKVHKYTFPGKTADEIEKEISFDNLKSIPSHVIIHVGTNNLPLESATECAQKIEKLAKKTKTQFPYSKIGLSGLTGRQCISLTTETKTSGFLEINDSETWRTVGNNCPTTEEHPQKKKLTDLTYGTASVKSITVPKSGRHTTREIRDYRNFVESDFIEEILQVPWDIACQFDDPNVCWQAWKSIFLEILDRHAPMRCKRIRGTSVPWITSNVKRVNVAMRSAKKVYFRDKIKECSQSRDVKKSWNLINTLLSRNKKSSNVNELHINNSVIVDNKQIADAFNEYFVQIGPKLAAEVCDPTSQFTNSSETQDCSNSYLGPRFVFLKLIKSMSPQVEGNLKSQKLRVWITYLQKYLKYQQI</sequence>
<dbReference type="Proteomes" id="UP001152795">
    <property type="component" value="Unassembled WGS sequence"/>
</dbReference>
<evidence type="ECO:0000256" key="1">
    <source>
        <dbReference type="SAM" id="Coils"/>
    </source>
</evidence>
<evidence type="ECO:0000313" key="3">
    <source>
        <dbReference type="EMBL" id="CAB4005997.1"/>
    </source>
</evidence>
<feature type="compositionally biased region" description="Polar residues" evidence="2">
    <location>
        <begin position="136"/>
        <end position="146"/>
    </location>
</feature>
<organism evidence="3 4">
    <name type="scientific">Paramuricea clavata</name>
    <name type="common">Red gorgonian</name>
    <name type="synonym">Violescent sea-whip</name>
    <dbReference type="NCBI Taxonomy" id="317549"/>
    <lineage>
        <taxon>Eukaryota</taxon>
        <taxon>Metazoa</taxon>
        <taxon>Cnidaria</taxon>
        <taxon>Anthozoa</taxon>
        <taxon>Octocorallia</taxon>
        <taxon>Malacalcyonacea</taxon>
        <taxon>Plexauridae</taxon>
        <taxon>Paramuricea</taxon>
    </lineage>
</organism>
<keyword evidence="1" id="KW-0175">Coiled coil</keyword>
<name>A0A7D9EE54_PARCT</name>
<gene>
    <name evidence="3" type="ORF">PACLA_8A037371</name>
</gene>